<dbReference type="GO" id="GO:0090313">
    <property type="term" value="P:regulation of protein targeting to membrane"/>
    <property type="evidence" value="ECO:0007669"/>
    <property type="project" value="TreeGrafter"/>
</dbReference>
<keyword evidence="1" id="KW-1133">Transmembrane helix</keyword>
<dbReference type="AlphaFoldDB" id="A0A1H5SBG0"/>
<feature type="transmembrane region" description="Helical" evidence="1">
    <location>
        <begin position="38"/>
        <end position="60"/>
    </location>
</feature>
<dbReference type="EMBL" id="FNVP01000001">
    <property type="protein sequence ID" value="SEF47946.1"/>
    <property type="molecule type" value="Genomic_DNA"/>
</dbReference>
<gene>
    <name evidence="3" type="ORF">SAMN04488130_101221</name>
</gene>
<dbReference type="Pfam" id="PF05170">
    <property type="entry name" value="AsmA"/>
    <property type="match status" value="1"/>
</dbReference>
<feature type="domain" description="AsmA" evidence="2">
    <location>
        <begin position="35"/>
        <end position="176"/>
    </location>
</feature>
<name>A0A1H5SBG0_9FLAO</name>
<evidence type="ECO:0000259" key="2">
    <source>
        <dbReference type="Pfam" id="PF05170"/>
    </source>
</evidence>
<evidence type="ECO:0000313" key="4">
    <source>
        <dbReference type="Proteomes" id="UP000236737"/>
    </source>
</evidence>
<dbReference type="PANTHER" id="PTHR30441:SF8">
    <property type="entry name" value="DUF748 DOMAIN-CONTAINING PROTEIN"/>
    <property type="match status" value="1"/>
</dbReference>
<dbReference type="GO" id="GO:0005886">
    <property type="term" value="C:plasma membrane"/>
    <property type="evidence" value="ECO:0007669"/>
    <property type="project" value="TreeGrafter"/>
</dbReference>
<organism evidence="3 4">
    <name type="scientific">Flavobacterium urumqiense</name>
    <dbReference type="NCBI Taxonomy" id="935224"/>
    <lineage>
        <taxon>Bacteria</taxon>
        <taxon>Pseudomonadati</taxon>
        <taxon>Bacteroidota</taxon>
        <taxon>Flavobacteriia</taxon>
        <taxon>Flavobacteriales</taxon>
        <taxon>Flavobacteriaceae</taxon>
        <taxon>Flavobacterium</taxon>
    </lineage>
</organism>
<protein>
    <submittedName>
        <fullName evidence="3">AsmA-like C-terminal region</fullName>
    </submittedName>
</protein>
<dbReference type="InterPro" id="IPR007844">
    <property type="entry name" value="AsmA"/>
</dbReference>
<dbReference type="Proteomes" id="UP000236737">
    <property type="component" value="Unassembled WGS sequence"/>
</dbReference>
<dbReference type="PANTHER" id="PTHR30441">
    <property type="entry name" value="DUF748 DOMAIN-CONTAINING PROTEIN"/>
    <property type="match status" value="1"/>
</dbReference>
<dbReference type="InterPro" id="IPR052894">
    <property type="entry name" value="AsmA-related"/>
</dbReference>
<evidence type="ECO:0000256" key="1">
    <source>
        <dbReference type="SAM" id="Phobius"/>
    </source>
</evidence>
<proteinExistence type="predicted"/>
<evidence type="ECO:0000313" key="3">
    <source>
        <dbReference type="EMBL" id="SEF47946.1"/>
    </source>
</evidence>
<accession>A0A1H5SBG0</accession>
<keyword evidence="1" id="KW-0472">Membrane</keyword>
<keyword evidence="1" id="KW-0812">Transmembrane</keyword>
<sequence length="832" mass="93624">MFLATFILNSKRVRMNQFYQSTKTYFKTINFRKIIKKIGFLFLGIVMLLLITSVVLSVYFKNHKAEIITQINAKINESISGTVGIRDINYKFLKGFPNMTLALSQVELKDSLWSFHKRTLLKAEQIEIRVNVLGLLSNEINIDKIEIQQATLHLFKGKNGIINTAIFKPQLKGAKSKSSTTSSINEIVLDQVHFISENQLGNKLFDFNILSLQSKIDFGDDDWHTKLYVKTLAKNMAFNTQRGSFIKDKIVEGILVVDFSKQKNQISVAAENLEIGKERFDINAHFSLDKKKSPFDIAITTTILWKDASALLSDNISRRINQFDLKKPINVGCTIIGDMSETGDPEIVVTTKIKNNELKIPDGIISDCSFEASFTNQYEKGAGCNDVNSTITLTNLSGKYKTIPFTIPIGIISNFEKTTAAGSFKSDFPVSRLNEIVNKDLMHFSDGQAKVNLDFKFDILDLKIQKPLFTGNVTVKNATVNYGPRNLTFVKTEIQLDFTEQALLIKKINFKDRRNTVFMEGKIDNFLTLYYENPEKMLINWDIYATFLDVKQFVGVFTSSGQKASKKQRKKDDFSGGLYSVIDKCQMVLNLKADKMTYNKFEATNAKATILLLNNKLIIKNGWVQSSGGIISFDGQLAPYGDNFLWESSAKINRVDISHFLTSWNNFGIQSFKPRNIKGFLTASASLKGTLLSGGQLKTNSLSGAAKFDVSQGALVNFEPITNIGKFAFPFRDVNDIVFKDLSGNFKINGDLVDVNDLKVSSSVLNLDVNGVYSYNRGTNLAMTIPLRDPKKDEFIINKIERAANRNKGIVLHLMAVDVDGKIKIKWNKNHE</sequence>
<keyword evidence="4" id="KW-1185">Reference proteome</keyword>
<reference evidence="4" key="1">
    <citation type="submission" date="2016-10" db="EMBL/GenBank/DDBJ databases">
        <authorList>
            <person name="Varghese N."/>
            <person name="Submissions S."/>
        </authorList>
    </citation>
    <scope>NUCLEOTIDE SEQUENCE [LARGE SCALE GENOMIC DNA]</scope>
    <source>
        <strain evidence="4">CGMCC 1.9230</strain>
    </source>
</reference>